<evidence type="ECO:0000256" key="5">
    <source>
        <dbReference type="ARBA" id="ARBA00023136"/>
    </source>
</evidence>
<dbReference type="Gene3D" id="1.20.1250.20">
    <property type="entry name" value="MFS general substrate transporter like domains"/>
    <property type="match status" value="1"/>
</dbReference>
<feature type="transmembrane region" description="Helical" evidence="6">
    <location>
        <begin position="84"/>
        <end position="102"/>
    </location>
</feature>
<feature type="transmembrane region" description="Helical" evidence="6">
    <location>
        <begin position="291"/>
        <end position="310"/>
    </location>
</feature>
<protein>
    <submittedName>
        <fullName evidence="8">MFS transporter</fullName>
    </submittedName>
</protein>
<feature type="transmembrane region" description="Helical" evidence="6">
    <location>
        <begin position="260"/>
        <end position="284"/>
    </location>
</feature>
<evidence type="ECO:0000313" key="8">
    <source>
        <dbReference type="EMBL" id="QNT06257.1"/>
    </source>
</evidence>
<feature type="transmembrane region" description="Helical" evidence="6">
    <location>
        <begin position="147"/>
        <end position="165"/>
    </location>
</feature>
<dbReference type="PANTHER" id="PTHR43124:SF3">
    <property type="entry name" value="CHLORAMPHENICOL EFFLUX PUMP RV0191"/>
    <property type="match status" value="1"/>
</dbReference>
<dbReference type="SUPFAM" id="SSF103473">
    <property type="entry name" value="MFS general substrate transporter"/>
    <property type="match status" value="1"/>
</dbReference>
<name>A0A7H1J6Z1_9GAMM</name>
<evidence type="ECO:0000256" key="4">
    <source>
        <dbReference type="ARBA" id="ARBA00022989"/>
    </source>
</evidence>
<dbReference type="Proteomes" id="UP000516370">
    <property type="component" value="Chromosome"/>
</dbReference>
<keyword evidence="9" id="KW-1185">Reference proteome</keyword>
<evidence type="ECO:0000256" key="1">
    <source>
        <dbReference type="ARBA" id="ARBA00004651"/>
    </source>
</evidence>
<dbReference type="GO" id="GO:0005886">
    <property type="term" value="C:plasma membrane"/>
    <property type="evidence" value="ECO:0007669"/>
    <property type="project" value="UniProtKB-SubCell"/>
</dbReference>
<feature type="transmembrane region" description="Helical" evidence="6">
    <location>
        <begin position="50"/>
        <end position="72"/>
    </location>
</feature>
<evidence type="ECO:0000256" key="2">
    <source>
        <dbReference type="ARBA" id="ARBA00022475"/>
    </source>
</evidence>
<feature type="domain" description="Major facilitator superfamily (MFS) profile" evidence="7">
    <location>
        <begin position="22"/>
        <end position="403"/>
    </location>
</feature>
<feature type="transmembrane region" description="Helical" evidence="6">
    <location>
        <begin position="177"/>
        <end position="194"/>
    </location>
</feature>
<proteinExistence type="predicted"/>
<feature type="transmembrane region" description="Helical" evidence="6">
    <location>
        <begin position="316"/>
        <end position="340"/>
    </location>
</feature>
<keyword evidence="5 6" id="KW-0472">Membrane</keyword>
<comment type="subcellular location">
    <subcellularLocation>
        <location evidence="1">Cell membrane</location>
        <topology evidence="1">Multi-pass membrane protein</topology>
    </subcellularLocation>
</comment>
<dbReference type="InterPro" id="IPR036259">
    <property type="entry name" value="MFS_trans_sf"/>
</dbReference>
<dbReference type="GO" id="GO:0022857">
    <property type="term" value="F:transmembrane transporter activity"/>
    <property type="evidence" value="ECO:0007669"/>
    <property type="project" value="InterPro"/>
</dbReference>
<dbReference type="InterPro" id="IPR011701">
    <property type="entry name" value="MFS"/>
</dbReference>
<accession>A0A7H1J6Z1</accession>
<dbReference type="AlphaFoldDB" id="A0A7H1J6Z1"/>
<dbReference type="EMBL" id="CP061081">
    <property type="protein sequence ID" value="QNT06257.1"/>
    <property type="molecule type" value="Genomic_DNA"/>
</dbReference>
<evidence type="ECO:0000313" key="9">
    <source>
        <dbReference type="Proteomes" id="UP000516370"/>
    </source>
</evidence>
<feature type="transmembrane region" description="Helical" evidence="6">
    <location>
        <begin position="227"/>
        <end position="248"/>
    </location>
</feature>
<dbReference type="InterPro" id="IPR020846">
    <property type="entry name" value="MFS_dom"/>
</dbReference>
<keyword evidence="3 6" id="KW-0812">Transmembrane</keyword>
<dbReference type="OrthoDB" id="6095882at2"/>
<dbReference type="RefSeq" id="WP_111608524.1">
    <property type="nucleotide sequence ID" value="NZ_BMLJ01000008.1"/>
</dbReference>
<keyword evidence="2" id="KW-1003">Cell membrane</keyword>
<feature type="transmembrane region" description="Helical" evidence="6">
    <location>
        <begin position="20"/>
        <end position="38"/>
    </location>
</feature>
<evidence type="ECO:0000256" key="6">
    <source>
        <dbReference type="SAM" id="Phobius"/>
    </source>
</evidence>
<evidence type="ECO:0000256" key="3">
    <source>
        <dbReference type="ARBA" id="ARBA00022692"/>
    </source>
</evidence>
<feature type="transmembrane region" description="Helical" evidence="6">
    <location>
        <begin position="380"/>
        <end position="399"/>
    </location>
</feature>
<gene>
    <name evidence="8" type="ORF">IBG28_00905</name>
</gene>
<dbReference type="Pfam" id="PF07690">
    <property type="entry name" value="MFS_1"/>
    <property type="match status" value="1"/>
</dbReference>
<dbReference type="InterPro" id="IPR050189">
    <property type="entry name" value="MFS_Efflux_Transporters"/>
</dbReference>
<keyword evidence="4 6" id="KW-1133">Transmembrane helix</keyword>
<sequence length="405" mass="42664">MSSSSSTSNDFSITEPKTQWLNVILLWVAGISAAMQFAKFSVSFDDLLAHYQAGATSTGAALSAVGMAGLIFGVSAGMIASRVGYLKVLVGALLLGGGLSLLQSTLPSFQLLLVTRMLEGFSQLGVVVAAPTLIAKLSAPQHKSLTMGIWGTFFGVAFALCGWAGKNILDQYGLQTLFLSHGVFISTIGLVLFFKLRKNPVLDLVPVTEMQDGFLRQMIKIYQNPRALLPSCVFLFYTCTLVSVLTYVPGLIGDSTLQKLMLVVLPLISTGGTFLAGAIAQYLMRPQRVALMAYCGVAVSVVVLSLISGSPELFCVVVGVMVLFLGMVPGSALAMIPTLARNPSEQAQGYGLLAQFGNIGATVGPPTFATAIAVYGLSGLVMLVLCVCCFGVLFSLWAGRIKATV</sequence>
<dbReference type="PANTHER" id="PTHR43124">
    <property type="entry name" value="PURINE EFFLUX PUMP PBUE"/>
    <property type="match status" value="1"/>
</dbReference>
<dbReference type="PROSITE" id="PS50850">
    <property type="entry name" value="MFS"/>
    <property type="match status" value="1"/>
</dbReference>
<reference evidence="8 9" key="1">
    <citation type="submission" date="2020-09" db="EMBL/GenBank/DDBJ databases">
        <title>Complete genome sequence of an Arctic sea ice bacterium Marinomonas arctica BSI20414.</title>
        <authorList>
            <person name="Liao L."/>
            <person name="Chen B."/>
        </authorList>
    </citation>
    <scope>NUCLEOTIDE SEQUENCE [LARGE SCALE GENOMIC DNA]</scope>
    <source>
        <strain evidence="8 9">BSI20414</strain>
    </source>
</reference>
<organism evidence="8 9">
    <name type="scientific">Marinomonas arctica</name>
    <dbReference type="NCBI Taxonomy" id="383750"/>
    <lineage>
        <taxon>Bacteria</taxon>
        <taxon>Pseudomonadati</taxon>
        <taxon>Pseudomonadota</taxon>
        <taxon>Gammaproteobacteria</taxon>
        <taxon>Oceanospirillales</taxon>
        <taxon>Oceanospirillaceae</taxon>
        <taxon>Marinomonas</taxon>
    </lineage>
</organism>
<dbReference type="KEGG" id="mard:IBG28_00905"/>
<evidence type="ECO:0000259" key="7">
    <source>
        <dbReference type="PROSITE" id="PS50850"/>
    </source>
</evidence>